<keyword evidence="5 7" id="KW-1133">Transmembrane helix</keyword>
<comment type="caution">
    <text evidence="9">The sequence shown here is derived from an EMBL/GenBank/DDBJ whole genome shotgun (WGS) entry which is preliminary data.</text>
</comment>
<proteinExistence type="inferred from homology"/>
<accession>A0ABN2J1P0</accession>
<name>A0ABN2J1P0_9ACTN</name>
<evidence type="ECO:0000256" key="7">
    <source>
        <dbReference type="RuleBase" id="RU363032"/>
    </source>
</evidence>
<dbReference type="CDD" id="cd06261">
    <property type="entry name" value="TM_PBP2"/>
    <property type="match status" value="1"/>
</dbReference>
<evidence type="ECO:0000256" key="4">
    <source>
        <dbReference type="ARBA" id="ARBA00022692"/>
    </source>
</evidence>
<dbReference type="SUPFAM" id="SSF161098">
    <property type="entry name" value="MetI-like"/>
    <property type="match status" value="1"/>
</dbReference>
<feature type="transmembrane region" description="Helical" evidence="7">
    <location>
        <begin position="128"/>
        <end position="148"/>
    </location>
</feature>
<feature type="domain" description="ABC transmembrane type-1" evidence="8">
    <location>
        <begin position="90"/>
        <end position="273"/>
    </location>
</feature>
<dbReference type="Proteomes" id="UP001500618">
    <property type="component" value="Unassembled WGS sequence"/>
</dbReference>
<organism evidence="9 10">
    <name type="scientific">Fodinicola feengrottensis</name>
    <dbReference type="NCBI Taxonomy" id="435914"/>
    <lineage>
        <taxon>Bacteria</taxon>
        <taxon>Bacillati</taxon>
        <taxon>Actinomycetota</taxon>
        <taxon>Actinomycetes</taxon>
        <taxon>Mycobacteriales</taxon>
        <taxon>Fodinicola</taxon>
    </lineage>
</organism>
<keyword evidence="10" id="KW-1185">Reference proteome</keyword>
<evidence type="ECO:0000256" key="5">
    <source>
        <dbReference type="ARBA" id="ARBA00022989"/>
    </source>
</evidence>
<feature type="transmembrane region" description="Helical" evidence="7">
    <location>
        <begin position="97"/>
        <end position="116"/>
    </location>
</feature>
<dbReference type="RefSeq" id="WP_344314916.1">
    <property type="nucleotide sequence ID" value="NZ_BAAANY010000040.1"/>
</dbReference>
<evidence type="ECO:0000313" key="9">
    <source>
        <dbReference type="EMBL" id="GAA1716247.1"/>
    </source>
</evidence>
<keyword evidence="6 7" id="KW-0472">Membrane</keyword>
<dbReference type="PANTHER" id="PTHR30151">
    <property type="entry name" value="ALKANE SULFONATE ABC TRANSPORTER-RELATED, MEMBRANE SUBUNIT"/>
    <property type="match status" value="1"/>
</dbReference>
<gene>
    <name evidence="9" type="ORF">GCM10009765_76220</name>
</gene>
<dbReference type="InterPro" id="IPR035906">
    <property type="entry name" value="MetI-like_sf"/>
</dbReference>
<dbReference type="Gene3D" id="1.10.3720.10">
    <property type="entry name" value="MetI-like"/>
    <property type="match status" value="1"/>
</dbReference>
<keyword evidence="4 7" id="KW-0812">Transmembrane</keyword>
<feature type="transmembrane region" description="Helical" evidence="7">
    <location>
        <begin position="196"/>
        <end position="213"/>
    </location>
</feature>
<dbReference type="PROSITE" id="PS50928">
    <property type="entry name" value="ABC_TM1"/>
    <property type="match status" value="1"/>
</dbReference>
<evidence type="ECO:0000256" key="2">
    <source>
        <dbReference type="ARBA" id="ARBA00022448"/>
    </source>
</evidence>
<dbReference type="EMBL" id="BAAANY010000040">
    <property type="protein sequence ID" value="GAA1716247.1"/>
    <property type="molecule type" value="Genomic_DNA"/>
</dbReference>
<feature type="transmembrane region" description="Helical" evidence="7">
    <location>
        <begin position="154"/>
        <end position="175"/>
    </location>
</feature>
<sequence length="290" mass="31124">MAADLDKAAVGRAELAGLDALELNIGRTAGFWSRLWAATWPKVLAIVLVLLAWQLVVWSGWKPSYVLPAPPEVFSWLWQNIFTAGFWQAIGITMTRAVTGFAVATVIGGVVGIAVVRVKALRAAIGSLITGLQTLPSIAWFPLAILLFQLSEQAILFVIVLGAAPSIANGLINGVDYVPPLLKRVGQNLGAKGFSLFRYVILPAALPSCVAGLKQGWAFAWRSLMAGELLVIVEGRPSIGAELQHARDQIQPEIVIALLIIILIIGIAVDTGFSFADRTIRARWGISEGR</sequence>
<evidence type="ECO:0000256" key="3">
    <source>
        <dbReference type="ARBA" id="ARBA00022475"/>
    </source>
</evidence>
<evidence type="ECO:0000256" key="1">
    <source>
        <dbReference type="ARBA" id="ARBA00004651"/>
    </source>
</evidence>
<evidence type="ECO:0000256" key="6">
    <source>
        <dbReference type="ARBA" id="ARBA00023136"/>
    </source>
</evidence>
<evidence type="ECO:0000313" key="10">
    <source>
        <dbReference type="Proteomes" id="UP001500618"/>
    </source>
</evidence>
<keyword evidence="2 7" id="KW-0813">Transport</keyword>
<keyword evidence="3" id="KW-1003">Cell membrane</keyword>
<feature type="transmembrane region" description="Helical" evidence="7">
    <location>
        <begin position="254"/>
        <end position="276"/>
    </location>
</feature>
<comment type="subcellular location">
    <subcellularLocation>
        <location evidence="1 7">Cell membrane</location>
        <topology evidence="1 7">Multi-pass membrane protein</topology>
    </subcellularLocation>
</comment>
<evidence type="ECO:0000259" key="8">
    <source>
        <dbReference type="PROSITE" id="PS50928"/>
    </source>
</evidence>
<feature type="transmembrane region" description="Helical" evidence="7">
    <location>
        <begin position="43"/>
        <end position="61"/>
    </location>
</feature>
<dbReference type="InterPro" id="IPR000515">
    <property type="entry name" value="MetI-like"/>
</dbReference>
<comment type="similarity">
    <text evidence="7">Belongs to the binding-protein-dependent transport system permease family.</text>
</comment>
<protein>
    <submittedName>
        <fullName evidence="9">ABC transporter permease</fullName>
    </submittedName>
</protein>
<dbReference type="Pfam" id="PF00528">
    <property type="entry name" value="BPD_transp_1"/>
    <property type="match status" value="1"/>
</dbReference>
<reference evidence="9 10" key="1">
    <citation type="journal article" date="2019" name="Int. J. Syst. Evol. Microbiol.">
        <title>The Global Catalogue of Microorganisms (GCM) 10K type strain sequencing project: providing services to taxonomists for standard genome sequencing and annotation.</title>
        <authorList>
            <consortium name="The Broad Institute Genomics Platform"/>
            <consortium name="The Broad Institute Genome Sequencing Center for Infectious Disease"/>
            <person name="Wu L."/>
            <person name="Ma J."/>
        </authorList>
    </citation>
    <scope>NUCLEOTIDE SEQUENCE [LARGE SCALE GENOMIC DNA]</scope>
    <source>
        <strain evidence="9 10">JCM 14718</strain>
    </source>
</reference>
<dbReference type="PANTHER" id="PTHR30151:SF40">
    <property type="entry name" value="TRANSPORT SYSTEM INTEGRAL MEMBRANE PROTEIN"/>
    <property type="match status" value="1"/>
</dbReference>